<evidence type="ECO:0000256" key="1">
    <source>
        <dbReference type="ARBA" id="ARBA00006295"/>
    </source>
</evidence>
<dbReference type="InterPro" id="IPR050336">
    <property type="entry name" value="Chromosome_partition/occlusion"/>
</dbReference>
<dbReference type="Gene3D" id="3.90.1530.30">
    <property type="match status" value="1"/>
</dbReference>
<dbReference type="AlphaFoldDB" id="A0A1F2PE22"/>
<dbReference type="NCBIfam" id="TIGR00180">
    <property type="entry name" value="parB_part"/>
    <property type="match status" value="1"/>
</dbReference>
<feature type="domain" description="ParB-like N-terminal" evidence="3">
    <location>
        <begin position="7"/>
        <end position="108"/>
    </location>
</feature>
<evidence type="ECO:0000313" key="5">
    <source>
        <dbReference type="Proteomes" id="UP000176244"/>
    </source>
</evidence>
<evidence type="ECO:0000256" key="2">
    <source>
        <dbReference type="ARBA" id="ARBA00022829"/>
    </source>
</evidence>
<keyword evidence="2" id="KW-0159">Chromosome partition</keyword>
<protein>
    <submittedName>
        <fullName evidence="4">Chromosome-partitioning protein Spo0J</fullName>
    </submittedName>
</protein>
<accession>A0A1F2PE22</accession>
<dbReference type="GO" id="GO:0003677">
    <property type="term" value="F:DNA binding"/>
    <property type="evidence" value="ECO:0007669"/>
    <property type="project" value="InterPro"/>
</dbReference>
<name>A0A1F2PE22_9FIRM</name>
<dbReference type="InterPro" id="IPR041468">
    <property type="entry name" value="HTH_ParB/Spo0J"/>
</dbReference>
<dbReference type="SUPFAM" id="SSF110849">
    <property type="entry name" value="ParB/Sulfiredoxin"/>
    <property type="match status" value="1"/>
</dbReference>
<comment type="caution">
    <text evidence="4">The sequence shown here is derived from an EMBL/GenBank/DDBJ whole genome shotgun (WGS) entry which is preliminary data.</text>
</comment>
<dbReference type="InterPro" id="IPR003115">
    <property type="entry name" value="ParB_N"/>
</dbReference>
<evidence type="ECO:0000313" key="4">
    <source>
        <dbReference type="EMBL" id="OFV69275.1"/>
    </source>
</evidence>
<dbReference type="PANTHER" id="PTHR33375:SF1">
    <property type="entry name" value="CHROMOSOME-PARTITIONING PROTEIN PARB-RELATED"/>
    <property type="match status" value="1"/>
</dbReference>
<dbReference type="InterPro" id="IPR036086">
    <property type="entry name" value="ParB/Sulfiredoxin_sf"/>
</dbReference>
<dbReference type="OrthoDB" id="9802051at2"/>
<dbReference type="STRING" id="52694.ACWI_33190"/>
<dbReference type="GO" id="GO:0007059">
    <property type="term" value="P:chromosome segregation"/>
    <property type="evidence" value="ECO:0007669"/>
    <property type="project" value="UniProtKB-KW"/>
</dbReference>
<dbReference type="SMART" id="SM00470">
    <property type="entry name" value="ParB"/>
    <property type="match status" value="1"/>
</dbReference>
<dbReference type="Proteomes" id="UP000176244">
    <property type="component" value="Unassembled WGS sequence"/>
</dbReference>
<organism evidence="4 5">
    <name type="scientific">Acetobacterium wieringae</name>
    <dbReference type="NCBI Taxonomy" id="52694"/>
    <lineage>
        <taxon>Bacteria</taxon>
        <taxon>Bacillati</taxon>
        <taxon>Bacillota</taxon>
        <taxon>Clostridia</taxon>
        <taxon>Eubacteriales</taxon>
        <taxon>Eubacteriaceae</taxon>
        <taxon>Acetobacterium</taxon>
    </lineage>
</organism>
<dbReference type="RefSeq" id="WP_070372570.1">
    <property type="nucleotide sequence ID" value="NZ_LKEU01000043.1"/>
</dbReference>
<gene>
    <name evidence="4" type="primary">spo0C_2</name>
    <name evidence="4" type="ORF">ACWI_33190</name>
</gene>
<proteinExistence type="inferred from homology"/>
<dbReference type="InterPro" id="IPR004437">
    <property type="entry name" value="ParB/RepB/Spo0J"/>
</dbReference>
<dbReference type="Pfam" id="PF02195">
    <property type="entry name" value="ParB_N"/>
    <property type="match status" value="1"/>
</dbReference>
<dbReference type="Gene3D" id="1.10.10.2830">
    <property type="match status" value="1"/>
</dbReference>
<reference evidence="4 5" key="1">
    <citation type="submission" date="2015-09" db="EMBL/GenBank/DDBJ databases">
        <title>Genome sequence of Acetobacterium wieringae DSM 1911.</title>
        <authorList>
            <person name="Poehlein A."/>
            <person name="Bengelsdorf F.R."/>
            <person name="Schiel-Bengelsdorf B."/>
            <person name="Duerre P."/>
            <person name="Daniel R."/>
        </authorList>
    </citation>
    <scope>NUCLEOTIDE SEQUENCE [LARGE SCALE GENOMIC DNA]</scope>
    <source>
        <strain evidence="4 5">DSM 1911</strain>
    </source>
</reference>
<dbReference type="EMBL" id="LKEU01000043">
    <property type="protein sequence ID" value="OFV69275.1"/>
    <property type="molecule type" value="Genomic_DNA"/>
</dbReference>
<dbReference type="SUPFAM" id="SSF109709">
    <property type="entry name" value="KorB DNA-binding domain-like"/>
    <property type="match status" value="1"/>
</dbReference>
<dbReference type="PANTHER" id="PTHR33375">
    <property type="entry name" value="CHROMOSOME-PARTITIONING PROTEIN PARB-RELATED"/>
    <property type="match status" value="1"/>
</dbReference>
<comment type="similarity">
    <text evidence="1">Belongs to the ParB family.</text>
</comment>
<evidence type="ECO:0000259" key="3">
    <source>
        <dbReference type="SMART" id="SM00470"/>
    </source>
</evidence>
<dbReference type="GO" id="GO:0005694">
    <property type="term" value="C:chromosome"/>
    <property type="evidence" value="ECO:0007669"/>
    <property type="project" value="TreeGrafter"/>
</dbReference>
<dbReference type="Pfam" id="PF17762">
    <property type="entry name" value="HTH_ParB"/>
    <property type="match status" value="1"/>
</dbReference>
<sequence length="438" mass="51056">MSEQKIKYIDINKIVPHPKNPRKKLTDLEELADSIKENGIMQNLTVVPWYSQFTGKPGDNGSTDGEYYAVIGHRRLAAAKLAGLKEAPCVISDMDEKQQVAIMLMENMQRSDLTIIEEAEGMQMMFDLGSTADEIAEKTGLSKTTINRRVQLLDLDREKLSESFERGGKLQDYLELHKIKDQETRNLVMAEIGTNNFEWSLKKAIRAELGRENKAAIIEMVSEFAKEVQEADWSIMTYVTAYGYYTDEERAKPKDWQTEEYFFRVASNDVFLYKRRPDNDETEEDLQSEKRRIDKNELDEIKKRMYEMRFDFVKKLPQNKVKKNSSDITAFAVMVILNNFSNWFNRERLASLLGIENHDGDELEKKIIEVPEKALLSMQYLRADDDHRSYADYDNRYKGNKELDSIYNLLEILGYKMSDEEIAIRNGTHELYAREEEE</sequence>